<evidence type="ECO:0000313" key="2">
    <source>
        <dbReference type="Proteomes" id="UP000605676"/>
    </source>
</evidence>
<dbReference type="RefSeq" id="WP_200463751.1">
    <property type="nucleotide sequence ID" value="NZ_JAENRR010000006.1"/>
</dbReference>
<name>A0ABS1HGV4_9BACT</name>
<gene>
    <name evidence="1" type="ORF">JIV24_04155</name>
</gene>
<proteinExistence type="predicted"/>
<comment type="caution">
    <text evidence="1">The sequence shown here is derived from an EMBL/GenBank/DDBJ whole genome shotgun (WGS) entry which is preliminary data.</text>
</comment>
<organism evidence="1 2">
    <name type="scientific">Carboxylicivirga marina</name>
    <dbReference type="NCBI Taxonomy" id="2800988"/>
    <lineage>
        <taxon>Bacteria</taxon>
        <taxon>Pseudomonadati</taxon>
        <taxon>Bacteroidota</taxon>
        <taxon>Bacteroidia</taxon>
        <taxon>Marinilabiliales</taxon>
        <taxon>Marinilabiliaceae</taxon>
        <taxon>Carboxylicivirga</taxon>
    </lineage>
</organism>
<dbReference type="Proteomes" id="UP000605676">
    <property type="component" value="Unassembled WGS sequence"/>
</dbReference>
<keyword evidence="2" id="KW-1185">Reference proteome</keyword>
<sequence length="987" mass="111015">MKIVKRVLAYFSLTLLTIVLSLILVAELAENKVIQLTLRKINQGIDADITIGNIDFSLIKDFPDAIVELNNVGIYTQTDTLAEVKRMFVSVEMYPLINSEFNITEISVEGGLANYRIDSIGHSNFDVFLVADEVPSEDTTSSQLYLNLKHLELINLFCSYQDVTNDINACLHIDNALTSVYIDSETTKAELKGVLRANNCQYPSSNLHLMDETKLDIDILYLDDDITINDVYIESDGAQLKANGEIKNDSAIYMDLRVSSSLFDLRELQKYIPDSLLRACELRYVSGVASVQADIKGLYSDSVMPRIDAWMQFRDGEVGISDYPAVNDIQFSGKFSNGELMTNASSSLIVDTLAFKVGNSHAFTRASIRNLDNIHYSLSSNLHVDLEEVKYQLPDSLVNDMSGNIWLEAKTSGVLPQQYNDQFADYVLGRTMLKVKIDDVSVVMDSVLNLQQANGHLKYHNQQFALGDFEAQLPDYKLNIKNTGVKGSYKGSVNSLNTIGIDLSGFEIETDNSRLIGKASVANLEQPVYKIDANADVVLADFLAFAPDSLIENMDGNIKAWFLSEGSVHLDSVSDNVMQALFKRSNLIADFENVKLSMPDNILKLNDLDGQLLVSNDSIRLLNINGDLSGIAFRSDSTIVANFYEGFWLNQPDTIMVDANWQLGDIDYALFESLLVDDTVTSENVGESEPARYRFSAKGKITAKSFWYGNALLENLSTLYNVSDSLYIADQIKFDAFKGSANSSVRYELGEESAEVKFHTNIYNMDINQVLYDFDDFMEYSEEVYISHEQLSGRLNATTDGSVSFINDSIDMESIKMRGNYMLEDGRLKGYDIAVEMGELYNIDELGDLHFKTIDTKMFVYKGAAYVPLTNIKSNALDISFFGMQQFDMDCEYYLRLYLKELLRRGKTNTIVKKQSKEKKAKDYDGGTKGMISIFPYYEIKNGISDMGTRGNKHKDRRTMRMRVKMQETGLKVSFNPNDFNYETGVK</sequence>
<reference evidence="1 2" key="1">
    <citation type="submission" date="2021-01" db="EMBL/GenBank/DDBJ databases">
        <title>Carboxyliciviraga sp.nov., isolated from coastal sediments.</title>
        <authorList>
            <person name="Lu D."/>
            <person name="Zhang T."/>
        </authorList>
    </citation>
    <scope>NUCLEOTIDE SEQUENCE [LARGE SCALE GENOMIC DNA]</scope>
    <source>
        <strain evidence="1 2">N1Y132</strain>
    </source>
</reference>
<dbReference type="PANTHER" id="PTHR30441">
    <property type="entry name" value="DUF748 DOMAIN-CONTAINING PROTEIN"/>
    <property type="match status" value="1"/>
</dbReference>
<evidence type="ECO:0008006" key="3">
    <source>
        <dbReference type="Google" id="ProtNLM"/>
    </source>
</evidence>
<dbReference type="InterPro" id="IPR052894">
    <property type="entry name" value="AsmA-related"/>
</dbReference>
<accession>A0ABS1HGV4</accession>
<protein>
    <recommendedName>
        <fullName evidence="3">AsmA-like C-terminal domain-containing protein</fullName>
    </recommendedName>
</protein>
<dbReference type="PANTHER" id="PTHR30441:SF8">
    <property type="entry name" value="DUF748 DOMAIN-CONTAINING PROTEIN"/>
    <property type="match status" value="1"/>
</dbReference>
<evidence type="ECO:0000313" key="1">
    <source>
        <dbReference type="EMBL" id="MBK3516523.1"/>
    </source>
</evidence>
<dbReference type="EMBL" id="JAENRR010000006">
    <property type="protein sequence ID" value="MBK3516523.1"/>
    <property type="molecule type" value="Genomic_DNA"/>
</dbReference>